<sequence length="183" mass="20754">MFTFDIDEELKLELVAAKHKKDIFTLTTKDKVYLGKWLPWVDQVEREEDTAAFIQNSRKRFAEQKSLEAVILYHGEAAGIAGFNRIDMTNGVASVGYWLAAEFQGNGIMTRTVKALTDYAFVELSMNKVEVRAADENRSSRAVPERLGFIEEGTIREVEQLRSGMVDHVVYGVLKREWEATGS</sequence>
<evidence type="ECO:0000259" key="1">
    <source>
        <dbReference type="PROSITE" id="PS51186"/>
    </source>
</evidence>
<dbReference type="Pfam" id="PF13302">
    <property type="entry name" value="Acetyltransf_3"/>
    <property type="match status" value="1"/>
</dbReference>
<dbReference type="SUPFAM" id="SSF55729">
    <property type="entry name" value="Acyl-CoA N-acyltransferases (Nat)"/>
    <property type="match status" value="1"/>
</dbReference>
<dbReference type="PANTHER" id="PTHR43441:SF12">
    <property type="entry name" value="RIBOSOMAL N-ACETYLTRANSFERASE YDAF-RELATED"/>
    <property type="match status" value="1"/>
</dbReference>
<organism evidence="2 3">
    <name type="scientific">Alkalicoccus luteus</name>
    <dbReference type="NCBI Taxonomy" id="1237094"/>
    <lineage>
        <taxon>Bacteria</taxon>
        <taxon>Bacillati</taxon>
        <taxon>Bacillota</taxon>
        <taxon>Bacilli</taxon>
        <taxon>Bacillales</taxon>
        <taxon>Bacillaceae</taxon>
        <taxon>Alkalicoccus</taxon>
    </lineage>
</organism>
<keyword evidence="3" id="KW-1185">Reference proteome</keyword>
<dbReference type="AlphaFoldDB" id="A0A969PV32"/>
<dbReference type="InterPro" id="IPR016181">
    <property type="entry name" value="Acyl_CoA_acyltransferase"/>
</dbReference>
<accession>A0A969PV32</accession>
<proteinExistence type="predicted"/>
<dbReference type="PANTHER" id="PTHR43441">
    <property type="entry name" value="RIBOSOMAL-PROTEIN-SERINE ACETYLTRANSFERASE"/>
    <property type="match status" value="1"/>
</dbReference>
<dbReference type="GO" id="GO:1990189">
    <property type="term" value="F:protein N-terminal-serine acetyltransferase activity"/>
    <property type="evidence" value="ECO:0007669"/>
    <property type="project" value="TreeGrafter"/>
</dbReference>
<feature type="domain" description="N-acetyltransferase" evidence="1">
    <location>
        <begin position="21"/>
        <end position="176"/>
    </location>
</feature>
<dbReference type="InterPro" id="IPR000182">
    <property type="entry name" value="GNAT_dom"/>
</dbReference>
<dbReference type="GO" id="GO:0005737">
    <property type="term" value="C:cytoplasm"/>
    <property type="evidence" value="ECO:0007669"/>
    <property type="project" value="TreeGrafter"/>
</dbReference>
<gene>
    <name evidence="2" type="ORF">HCN83_01275</name>
</gene>
<protein>
    <submittedName>
        <fullName evidence="2">GNAT family N-acetyltransferase</fullName>
    </submittedName>
</protein>
<name>A0A969PV32_9BACI</name>
<evidence type="ECO:0000313" key="2">
    <source>
        <dbReference type="EMBL" id="NJP36212.1"/>
    </source>
</evidence>
<reference evidence="2 3" key="1">
    <citation type="submission" date="2020-03" db="EMBL/GenBank/DDBJ databases">
        <title>Assessment of the enzymatic potential of alkaline-tolerant lipase obtained from Bacillus luteus H11 (technogenic soil) for the bioremediation of saline soils contaminated with petroleum substances.</title>
        <authorList>
            <person name="Kalwasinska A."/>
        </authorList>
    </citation>
    <scope>NUCLEOTIDE SEQUENCE [LARGE SCALE GENOMIC DNA]</scope>
    <source>
        <strain evidence="2 3">H11</strain>
    </source>
</reference>
<dbReference type="EMBL" id="JAATHJ010000001">
    <property type="protein sequence ID" value="NJP36212.1"/>
    <property type="molecule type" value="Genomic_DNA"/>
</dbReference>
<comment type="caution">
    <text evidence="2">The sequence shown here is derived from an EMBL/GenBank/DDBJ whole genome shotgun (WGS) entry which is preliminary data.</text>
</comment>
<dbReference type="Gene3D" id="3.40.630.30">
    <property type="match status" value="1"/>
</dbReference>
<dbReference type="Proteomes" id="UP000752012">
    <property type="component" value="Unassembled WGS sequence"/>
</dbReference>
<dbReference type="PROSITE" id="PS51186">
    <property type="entry name" value="GNAT"/>
    <property type="match status" value="1"/>
</dbReference>
<dbReference type="InterPro" id="IPR051908">
    <property type="entry name" value="Ribosomal_N-acetyltransferase"/>
</dbReference>
<evidence type="ECO:0000313" key="3">
    <source>
        <dbReference type="Proteomes" id="UP000752012"/>
    </source>
</evidence>
<dbReference type="RefSeq" id="WP_168004481.1">
    <property type="nucleotide sequence ID" value="NZ_JAATHJ010000001.1"/>
</dbReference>
<dbReference type="GO" id="GO:0008999">
    <property type="term" value="F:protein-N-terminal-alanine acetyltransferase activity"/>
    <property type="evidence" value="ECO:0007669"/>
    <property type="project" value="TreeGrafter"/>
</dbReference>